<evidence type="ECO:0000313" key="2">
    <source>
        <dbReference type="Proteomes" id="UP001055811"/>
    </source>
</evidence>
<name>A0ACB9G7T4_CICIN</name>
<protein>
    <submittedName>
        <fullName evidence="1">Uncharacterized protein</fullName>
    </submittedName>
</protein>
<proteinExistence type="predicted"/>
<accession>A0ACB9G7T4</accession>
<keyword evidence="2" id="KW-1185">Reference proteome</keyword>
<gene>
    <name evidence="1" type="ORF">L2E82_08652</name>
</gene>
<reference evidence="2" key="1">
    <citation type="journal article" date="2022" name="Mol. Ecol. Resour.">
        <title>The genomes of chicory, endive, great burdock and yacon provide insights into Asteraceae palaeo-polyploidization history and plant inulin production.</title>
        <authorList>
            <person name="Fan W."/>
            <person name="Wang S."/>
            <person name="Wang H."/>
            <person name="Wang A."/>
            <person name="Jiang F."/>
            <person name="Liu H."/>
            <person name="Zhao H."/>
            <person name="Xu D."/>
            <person name="Zhang Y."/>
        </authorList>
    </citation>
    <scope>NUCLEOTIDE SEQUENCE [LARGE SCALE GENOMIC DNA]</scope>
    <source>
        <strain evidence="2">cv. Punajuju</strain>
    </source>
</reference>
<dbReference type="Proteomes" id="UP001055811">
    <property type="component" value="Linkage Group LG02"/>
</dbReference>
<sequence>MVKQRSSSLLVSSFLTPRCDTLLYLIAFLSIFSLVLHHISLSAAADSHFEGFDADEEVELDDDSLLLQSSFSDVSPSSLSSPSSVFVTRAHLLKNPNEKSSSTSKISLFPLSYGGYSVSLNFGSPPKKLSRQMCWKMIKDEACGFVWNSKISTEASMVSTLKASLSLSSPSPRDPRAFLTGLTMLRRVYGLQSSTFVSFGQNRAAAASIPTITDQSLVLLKARIFGNGVCICNR</sequence>
<comment type="caution">
    <text evidence="1">The sequence shown here is derived from an EMBL/GenBank/DDBJ whole genome shotgun (WGS) entry which is preliminary data.</text>
</comment>
<organism evidence="1 2">
    <name type="scientific">Cichorium intybus</name>
    <name type="common">Chicory</name>
    <dbReference type="NCBI Taxonomy" id="13427"/>
    <lineage>
        <taxon>Eukaryota</taxon>
        <taxon>Viridiplantae</taxon>
        <taxon>Streptophyta</taxon>
        <taxon>Embryophyta</taxon>
        <taxon>Tracheophyta</taxon>
        <taxon>Spermatophyta</taxon>
        <taxon>Magnoliopsida</taxon>
        <taxon>eudicotyledons</taxon>
        <taxon>Gunneridae</taxon>
        <taxon>Pentapetalae</taxon>
        <taxon>asterids</taxon>
        <taxon>campanulids</taxon>
        <taxon>Asterales</taxon>
        <taxon>Asteraceae</taxon>
        <taxon>Cichorioideae</taxon>
        <taxon>Cichorieae</taxon>
        <taxon>Cichoriinae</taxon>
        <taxon>Cichorium</taxon>
    </lineage>
</organism>
<dbReference type="EMBL" id="CM042010">
    <property type="protein sequence ID" value="KAI3779125.1"/>
    <property type="molecule type" value="Genomic_DNA"/>
</dbReference>
<reference evidence="1 2" key="2">
    <citation type="journal article" date="2022" name="Mol. Ecol. Resour.">
        <title>The genomes of chicory, endive, great burdock and yacon provide insights into Asteraceae paleo-polyploidization history and plant inulin production.</title>
        <authorList>
            <person name="Fan W."/>
            <person name="Wang S."/>
            <person name="Wang H."/>
            <person name="Wang A."/>
            <person name="Jiang F."/>
            <person name="Liu H."/>
            <person name="Zhao H."/>
            <person name="Xu D."/>
            <person name="Zhang Y."/>
        </authorList>
    </citation>
    <scope>NUCLEOTIDE SEQUENCE [LARGE SCALE GENOMIC DNA]</scope>
    <source>
        <strain evidence="2">cv. Punajuju</strain>
        <tissue evidence="1">Leaves</tissue>
    </source>
</reference>
<evidence type="ECO:0000313" key="1">
    <source>
        <dbReference type="EMBL" id="KAI3779125.1"/>
    </source>
</evidence>